<evidence type="ECO:0000313" key="1">
    <source>
        <dbReference type="EMBL" id="TCO18283.1"/>
    </source>
</evidence>
<comment type="caution">
    <text evidence="1">The sequence shown here is derived from an EMBL/GenBank/DDBJ whole genome shotgun (WGS) entry which is preliminary data.</text>
</comment>
<gene>
    <name evidence="1" type="ORF">EV644_11223</name>
</gene>
<evidence type="ECO:0008006" key="3">
    <source>
        <dbReference type="Google" id="ProtNLM"/>
    </source>
</evidence>
<keyword evidence="2" id="KW-1185">Reference proteome</keyword>
<dbReference type="EMBL" id="SLWM01000012">
    <property type="protein sequence ID" value="TCO18283.1"/>
    <property type="molecule type" value="Genomic_DNA"/>
</dbReference>
<organism evidence="1 2">
    <name type="scientific">Kribbella orskensis</name>
    <dbReference type="NCBI Taxonomy" id="2512216"/>
    <lineage>
        <taxon>Bacteria</taxon>
        <taxon>Bacillati</taxon>
        <taxon>Actinomycetota</taxon>
        <taxon>Actinomycetes</taxon>
        <taxon>Propionibacteriales</taxon>
        <taxon>Kribbellaceae</taxon>
        <taxon>Kribbella</taxon>
    </lineage>
</organism>
<sequence length="113" mass="12401">MTWPTATTGAAGRLSVVTICGSTRFRAEMAEVNRELTLAGHIVLAPGVFAHDGDEITDADKARLDRLHLAKIDLAWWIYVVNPGGYVGDSTRREIEYARTTGKPVWFLVEVAS</sequence>
<dbReference type="RefSeq" id="WP_132191851.1">
    <property type="nucleotide sequence ID" value="NZ_SLWM01000012.1"/>
</dbReference>
<evidence type="ECO:0000313" key="2">
    <source>
        <dbReference type="Proteomes" id="UP000295818"/>
    </source>
</evidence>
<reference evidence="1 2" key="1">
    <citation type="journal article" date="2015" name="Stand. Genomic Sci.">
        <title>Genomic Encyclopedia of Bacterial and Archaeal Type Strains, Phase III: the genomes of soil and plant-associated and newly described type strains.</title>
        <authorList>
            <person name="Whitman W.B."/>
            <person name="Woyke T."/>
            <person name="Klenk H.P."/>
            <person name="Zhou Y."/>
            <person name="Lilburn T.G."/>
            <person name="Beck B.J."/>
            <person name="De Vos P."/>
            <person name="Vandamme P."/>
            <person name="Eisen J.A."/>
            <person name="Garrity G."/>
            <person name="Hugenholtz P."/>
            <person name="Kyrpides N.C."/>
        </authorList>
    </citation>
    <scope>NUCLEOTIDE SEQUENCE [LARGE SCALE GENOMIC DNA]</scope>
    <source>
        <strain evidence="1 2">VKM Ac-2538</strain>
    </source>
</reference>
<accession>A0ABY2BEX3</accession>
<proteinExistence type="predicted"/>
<dbReference type="Proteomes" id="UP000295818">
    <property type="component" value="Unassembled WGS sequence"/>
</dbReference>
<name>A0ABY2BEX3_9ACTN</name>
<protein>
    <recommendedName>
        <fullName evidence="3">DUF4406 domain-containing protein</fullName>
    </recommendedName>
</protein>